<proteinExistence type="predicted"/>
<dbReference type="EMBL" id="GBXM01054746">
    <property type="protein sequence ID" value="JAH53831.1"/>
    <property type="molecule type" value="Transcribed_RNA"/>
</dbReference>
<reference evidence="1" key="2">
    <citation type="journal article" date="2015" name="Fish Shellfish Immunol.">
        <title>Early steps in the European eel (Anguilla anguilla)-Vibrio vulnificus interaction in the gills: Role of the RtxA13 toxin.</title>
        <authorList>
            <person name="Callol A."/>
            <person name="Pajuelo D."/>
            <person name="Ebbesson L."/>
            <person name="Teles M."/>
            <person name="MacKenzie S."/>
            <person name="Amaro C."/>
        </authorList>
    </citation>
    <scope>NUCLEOTIDE SEQUENCE</scope>
</reference>
<reference evidence="1" key="1">
    <citation type="submission" date="2014-11" db="EMBL/GenBank/DDBJ databases">
        <authorList>
            <person name="Amaro Gonzalez C."/>
        </authorList>
    </citation>
    <scope>NUCLEOTIDE SEQUENCE</scope>
</reference>
<organism evidence="1">
    <name type="scientific">Anguilla anguilla</name>
    <name type="common">European freshwater eel</name>
    <name type="synonym">Muraena anguilla</name>
    <dbReference type="NCBI Taxonomy" id="7936"/>
    <lineage>
        <taxon>Eukaryota</taxon>
        <taxon>Metazoa</taxon>
        <taxon>Chordata</taxon>
        <taxon>Craniata</taxon>
        <taxon>Vertebrata</taxon>
        <taxon>Euteleostomi</taxon>
        <taxon>Actinopterygii</taxon>
        <taxon>Neopterygii</taxon>
        <taxon>Teleostei</taxon>
        <taxon>Anguilliformes</taxon>
        <taxon>Anguillidae</taxon>
        <taxon>Anguilla</taxon>
    </lineage>
</organism>
<dbReference type="AlphaFoldDB" id="A0A0E9TJT0"/>
<sequence>MKEWWKMCRNVTWLCFLRRTKKTWGKQGLAINTRRHRKTGKTFQGYLPSAVTDFITLSHAKF</sequence>
<protein>
    <submittedName>
        <fullName evidence="1">Uncharacterized protein</fullName>
    </submittedName>
</protein>
<evidence type="ECO:0000313" key="1">
    <source>
        <dbReference type="EMBL" id="JAH53831.1"/>
    </source>
</evidence>
<accession>A0A0E9TJT0</accession>
<name>A0A0E9TJT0_ANGAN</name>